<dbReference type="RefSeq" id="WP_218253708.1">
    <property type="nucleotide sequence ID" value="NZ_JABXWD010000444.1"/>
</dbReference>
<evidence type="ECO:0000313" key="2">
    <source>
        <dbReference type="Proteomes" id="UP001196980"/>
    </source>
</evidence>
<comment type="caution">
    <text evidence="1">The sequence shown here is derived from an EMBL/GenBank/DDBJ whole genome shotgun (WGS) entry which is preliminary data.</text>
</comment>
<evidence type="ECO:0000313" key="1">
    <source>
        <dbReference type="EMBL" id="MBV6343102.1"/>
    </source>
</evidence>
<sequence>MYKALEDVLMMARNRAAAGKGRERHGTGEPFHQQPICQELRHMGLEPAIYQVRKKALELLRFKGKRARDRRTAELLDIIVYAAAAVIVNEEGQDGSKTP</sequence>
<protein>
    <submittedName>
        <fullName evidence="1">Uncharacterized protein</fullName>
    </submittedName>
</protein>
<dbReference type="EMBL" id="JABXWD010000444">
    <property type="protein sequence ID" value="MBV6343102.1"/>
    <property type="molecule type" value="Genomic_DNA"/>
</dbReference>
<keyword evidence="2" id="KW-1185">Reference proteome</keyword>
<name>A0ABS6S380_9BACT</name>
<gene>
    <name evidence="1" type="ORF">HWQ67_16090</name>
</gene>
<organism evidence="1 2">
    <name type="scientific">Candidatus Magnetobacterium casense</name>
    <dbReference type="NCBI Taxonomy" id="1455061"/>
    <lineage>
        <taxon>Bacteria</taxon>
        <taxon>Pseudomonadati</taxon>
        <taxon>Nitrospirota</taxon>
        <taxon>Thermodesulfovibrionia</taxon>
        <taxon>Thermodesulfovibrionales</taxon>
        <taxon>Candidatus Magnetobacteriaceae</taxon>
        <taxon>Candidatus Magnetobacterium</taxon>
    </lineage>
</organism>
<accession>A0ABS6S380</accession>
<proteinExistence type="predicted"/>
<dbReference type="Proteomes" id="UP001196980">
    <property type="component" value="Unassembled WGS sequence"/>
</dbReference>
<reference evidence="1 2" key="1">
    <citation type="journal article" date="2020" name="J Geophys Res Biogeosci">
        <title>Magnetotaxis as an Adaptation to Enable Bacterial Shuttling of Microbial Sulfur and Sulfur Cycling Across Aquatic Oxic#Anoxic Interfaces.</title>
        <authorList>
            <person name="Li J."/>
            <person name="Liu P."/>
            <person name="Wang J."/>
            <person name="Roberts A.P."/>
            <person name="Pan Y."/>
        </authorList>
    </citation>
    <scope>NUCLEOTIDE SEQUENCE [LARGE SCALE GENOMIC DNA]</scope>
    <source>
        <strain evidence="1 2">MYR-1_YQ</strain>
    </source>
</reference>